<comment type="caution">
    <text evidence="2">The sequence shown here is derived from an EMBL/GenBank/DDBJ whole genome shotgun (WGS) entry which is preliminary data.</text>
</comment>
<protein>
    <submittedName>
        <fullName evidence="2">Uncharacterized protein</fullName>
    </submittedName>
</protein>
<keyword evidence="3" id="KW-1185">Reference proteome</keyword>
<feature type="transmembrane region" description="Helical" evidence="1">
    <location>
        <begin position="12"/>
        <end position="28"/>
    </location>
</feature>
<dbReference type="Proteomes" id="UP001558652">
    <property type="component" value="Unassembled WGS sequence"/>
</dbReference>
<dbReference type="EMBL" id="JBFDAA010000013">
    <property type="protein sequence ID" value="KAL1122722.1"/>
    <property type="molecule type" value="Genomic_DNA"/>
</dbReference>
<evidence type="ECO:0000256" key="1">
    <source>
        <dbReference type="SAM" id="Phobius"/>
    </source>
</evidence>
<evidence type="ECO:0000313" key="3">
    <source>
        <dbReference type="Proteomes" id="UP001558652"/>
    </source>
</evidence>
<gene>
    <name evidence="2" type="ORF">AAG570_003049</name>
</gene>
<reference evidence="2 3" key="1">
    <citation type="submission" date="2024-07" db="EMBL/GenBank/DDBJ databases">
        <title>Chromosome-level genome assembly of the water stick insect Ranatra chinensis (Heteroptera: Nepidae).</title>
        <authorList>
            <person name="Liu X."/>
        </authorList>
    </citation>
    <scope>NUCLEOTIDE SEQUENCE [LARGE SCALE GENOMIC DNA]</scope>
    <source>
        <strain evidence="2">Cailab_2021Rc</strain>
        <tissue evidence="2">Muscle</tissue>
    </source>
</reference>
<keyword evidence="1" id="KW-0812">Transmembrane</keyword>
<accession>A0ABD0YJY4</accession>
<dbReference type="AlphaFoldDB" id="A0ABD0YJY4"/>
<keyword evidence="1" id="KW-0472">Membrane</keyword>
<organism evidence="2 3">
    <name type="scientific">Ranatra chinensis</name>
    <dbReference type="NCBI Taxonomy" id="642074"/>
    <lineage>
        <taxon>Eukaryota</taxon>
        <taxon>Metazoa</taxon>
        <taxon>Ecdysozoa</taxon>
        <taxon>Arthropoda</taxon>
        <taxon>Hexapoda</taxon>
        <taxon>Insecta</taxon>
        <taxon>Pterygota</taxon>
        <taxon>Neoptera</taxon>
        <taxon>Paraneoptera</taxon>
        <taxon>Hemiptera</taxon>
        <taxon>Heteroptera</taxon>
        <taxon>Panheteroptera</taxon>
        <taxon>Nepomorpha</taxon>
        <taxon>Nepidae</taxon>
        <taxon>Ranatrinae</taxon>
        <taxon>Ranatra</taxon>
    </lineage>
</organism>
<keyword evidence="1" id="KW-1133">Transmembrane helix</keyword>
<sequence length="102" mass="11212">MVPTMESDRHFGFNLGLSYLVFGVILVSQQHPGTLAGMLGESIIMAREIGDCDDGGTGEMVMIGNRIRKVNRSTHLYTGNVILYTELNDDYKASAARVIEEC</sequence>
<proteinExistence type="predicted"/>
<name>A0ABD0YJY4_9HEMI</name>
<evidence type="ECO:0000313" key="2">
    <source>
        <dbReference type="EMBL" id="KAL1122722.1"/>
    </source>
</evidence>